<feature type="domain" description="GH26" evidence="5">
    <location>
        <begin position="216"/>
        <end position="518"/>
    </location>
</feature>
<keyword evidence="3 4" id="KW-0326">Glycosidase</keyword>
<dbReference type="PROSITE" id="PS51764">
    <property type="entry name" value="GH26"/>
    <property type="match status" value="1"/>
</dbReference>
<feature type="active site" description="Proton donor" evidence="4">
    <location>
        <position position="349"/>
    </location>
</feature>
<dbReference type="STRING" id="698762.SAMN00808754_2947"/>
<dbReference type="GO" id="GO:0016985">
    <property type="term" value="F:mannan endo-1,4-beta-mannosidase activity"/>
    <property type="evidence" value="ECO:0007669"/>
    <property type="project" value="InterPro"/>
</dbReference>
<comment type="similarity">
    <text evidence="1 4">Belongs to the glycosyl hydrolase 26 family.</text>
</comment>
<keyword evidence="7" id="KW-1185">Reference proteome</keyword>
<evidence type="ECO:0000256" key="4">
    <source>
        <dbReference type="PROSITE-ProRule" id="PRU01100"/>
    </source>
</evidence>
<dbReference type="SUPFAM" id="SSF51445">
    <property type="entry name" value="(Trans)glycosidases"/>
    <property type="match status" value="1"/>
</dbReference>
<sequence>MGRQKGLIFILLLIFSLFFVRICSGNRVGEETWRPSFKVGYASQVAEEGVGKGSPKRDTLEWERPSRELINTYDGFKIGIPEGWEAEILPGVATILTRPSLAKLSIFVQPLEKITAEEYILYSNRSLQEGWATIKVREFKKLNIKGYPAWIWEWTRDKVAPGDLNYYREYHLLVSRTVYTFLLKTDAEHFREAVRYLTYILQSWRPLPPTDNPTFPEPQRVEREVRIEGLHHRLIIPKDKTLWGILNPHKLGKLEYFRQLIPLEKKLGHKFEFLITYAAFDTRFDWGELRRLYDDGRILMVALQPWWYGKKNDTSLIELLKGKYDDILREWARQFKTIGDPVFVRFGNEMNGDWSTWSAWFYGKDTDIFKMAWDYVYRIFKEEGATNVIFVFNPHDRSFPNFKWNHYLLYYPGDQTVDWIGLTGYNNGTSYPADLWREFDAIYGPLYKEYMYYFKDKPFIITEFASNEVGGDKANWIRRAMESLATNYPNIKIAVWFNQIDGKWLYNLDSSPASFTAFAEGLKKEPYQFRAVWPRD</sequence>
<evidence type="ECO:0000256" key="1">
    <source>
        <dbReference type="ARBA" id="ARBA00007754"/>
    </source>
</evidence>
<dbReference type="InterPro" id="IPR000805">
    <property type="entry name" value="Glyco_hydro_26"/>
</dbReference>
<dbReference type="InterPro" id="IPR022790">
    <property type="entry name" value="GH26_dom"/>
</dbReference>
<dbReference type="PANTHER" id="PTHR40079:SF4">
    <property type="entry name" value="GH26 DOMAIN-CONTAINING PROTEIN-RELATED"/>
    <property type="match status" value="1"/>
</dbReference>
<evidence type="ECO:0000259" key="5">
    <source>
        <dbReference type="PROSITE" id="PS51764"/>
    </source>
</evidence>
<accession>A0A1W1W1Q9</accession>
<protein>
    <submittedName>
        <fullName evidence="6">Glycosyl hydrolase family 26</fullName>
    </submittedName>
</protein>
<evidence type="ECO:0000313" key="6">
    <source>
        <dbReference type="EMBL" id="SMB99538.1"/>
    </source>
</evidence>
<proteinExistence type="inferred from homology"/>
<gene>
    <name evidence="6" type="ORF">SAMN00808754_2947</name>
</gene>
<dbReference type="RefSeq" id="WP_084666623.1">
    <property type="nucleotide sequence ID" value="NZ_LT838272.1"/>
</dbReference>
<evidence type="ECO:0000256" key="3">
    <source>
        <dbReference type="ARBA" id="ARBA00023295"/>
    </source>
</evidence>
<evidence type="ECO:0000313" key="7">
    <source>
        <dbReference type="Proteomes" id="UP000192569"/>
    </source>
</evidence>
<dbReference type="PANTHER" id="PTHR40079">
    <property type="entry name" value="MANNAN ENDO-1,4-BETA-MANNOSIDASE E-RELATED"/>
    <property type="match status" value="1"/>
</dbReference>
<dbReference type="InterPro" id="IPR017853">
    <property type="entry name" value="GH"/>
</dbReference>
<dbReference type="GO" id="GO:0006080">
    <property type="term" value="P:substituted mannan metabolic process"/>
    <property type="evidence" value="ECO:0007669"/>
    <property type="project" value="InterPro"/>
</dbReference>
<reference evidence="6 7" key="1">
    <citation type="submission" date="2017-04" db="EMBL/GenBank/DDBJ databases">
        <authorList>
            <person name="Afonso C.L."/>
            <person name="Miller P.J."/>
            <person name="Scott M.A."/>
            <person name="Spackman E."/>
            <person name="Goraichik I."/>
            <person name="Dimitrov K.M."/>
            <person name="Suarez D.L."/>
            <person name="Swayne D.E."/>
        </authorList>
    </citation>
    <scope>NUCLEOTIDE SEQUENCE [LARGE SCALE GENOMIC DNA]</scope>
    <source>
        <strain evidence="6 7">ToBE</strain>
    </source>
</reference>
<feature type="active site" description="Nucleophile" evidence="4">
    <location>
        <position position="463"/>
    </location>
</feature>
<dbReference type="Pfam" id="PF02156">
    <property type="entry name" value="Glyco_hydro_26"/>
    <property type="match status" value="1"/>
</dbReference>
<dbReference type="Gene3D" id="3.20.20.80">
    <property type="entry name" value="Glycosidases"/>
    <property type="match status" value="1"/>
</dbReference>
<keyword evidence="2 4" id="KW-0378">Hydrolase</keyword>
<evidence type="ECO:0000256" key="2">
    <source>
        <dbReference type="ARBA" id="ARBA00022801"/>
    </source>
</evidence>
<name>A0A1W1W1Q9_9FIRM</name>
<organism evidence="6 7">
    <name type="scientific">Thermanaeromonas toyohensis ToBE</name>
    <dbReference type="NCBI Taxonomy" id="698762"/>
    <lineage>
        <taxon>Bacteria</taxon>
        <taxon>Bacillati</taxon>
        <taxon>Bacillota</taxon>
        <taxon>Clostridia</taxon>
        <taxon>Neomoorellales</taxon>
        <taxon>Neomoorellaceae</taxon>
        <taxon>Thermanaeromonas</taxon>
    </lineage>
</organism>
<dbReference type="AlphaFoldDB" id="A0A1W1W1Q9"/>
<dbReference type="Proteomes" id="UP000192569">
    <property type="component" value="Chromosome I"/>
</dbReference>
<dbReference type="EMBL" id="LT838272">
    <property type="protein sequence ID" value="SMB99538.1"/>
    <property type="molecule type" value="Genomic_DNA"/>
</dbReference>